<evidence type="ECO:0000313" key="1">
    <source>
        <dbReference type="EMBL" id="KAK2867573.1"/>
    </source>
</evidence>
<comment type="caution">
    <text evidence="1">The sequence shown here is derived from an EMBL/GenBank/DDBJ whole genome shotgun (WGS) entry which is preliminary data.</text>
</comment>
<gene>
    <name evidence="1" type="ORF">Q8A67_025690</name>
</gene>
<dbReference type="EMBL" id="JAUYZG010000025">
    <property type="protein sequence ID" value="KAK2867573.1"/>
    <property type="molecule type" value="Genomic_DNA"/>
</dbReference>
<accession>A0AA88P8W1</accession>
<dbReference type="AlphaFoldDB" id="A0AA88P8W1"/>
<reference evidence="1" key="1">
    <citation type="submission" date="2023-08" db="EMBL/GenBank/DDBJ databases">
        <title>Chromosome-level Genome Assembly of mud carp (Cirrhinus molitorella).</title>
        <authorList>
            <person name="Liu H."/>
        </authorList>
    </citation>
    <scope>NUCLEOTIDE SEQUENCE</scope>
    <source>
        <strain evidence="1">Prfri</strain>
        <tissue evidence="1">Muscle</tissue>
    </source>
</reference>
<evidence type="ECO:0000313" key="2">
    <source>
        <dbReference type="Proteomes" id="UP001187343"/>
    </source>
</evidence>
<proteinExistence type="predicted"/>
<organism evidence="1 2">
    <name type="scientific">Cirrhinus molitorella</name>
    <name type="common">mud carp</name>
    <dbReference type="NCBI Taxonomy" id="172907"/>
    <lineage>
        <taxon>Eukaryota</taxon>
        <taxon>Metazoa</taxon>
        <taxon>Chordata</taxon>
        <taxon>Craniata</taxon>
        <taxon>Vertebrata</taxon>
        <taxon>Euteleostomi</taxon>
        <taxon>Actinopterygii</taxon>
        <taxon>Neopterygii</taxon>
        <taxon>Teleostei</taxon>
        <taxon>Ostariophysi</taxon>
        <taxon>Cypriniformes</taxon>
        <taxon>Cyprinidae</taxon>
        <taxon>Labeoninae</taxon>
        <taxon>Labeonini</taxon>
        <taxon>Cirrhinus</taxon>
    </lineage>
</organism>
<dbReference type="Proteomes" id="UP001187343">
    <property type="component" value="Unassembled WGS sequence"/>
</dbReference>
<keyword evidence="2" id="KW-1185">Reference proteome</keyword>
<name>A0AA88P8W1_9TELE</name>
<sequence length="125" mass="13955">MDSEEEFLSSSEDEMLDDERLDLKERFDLKEVTVCIECENDSDQIPVAKKAKTISWKAETHVDQVPQTLRFLPAQEPGPQLSPADAHSPMSIFKMFFTENAVSNLCHNTNAQAAKAIAKGRNSAV</sequence>
<protein>
    <submittedName>
        <fullName evidence="1">Uncharacterized protein</fullName>
    </submittedName>
</protein>